<evidence type="ECO:0000313" key="4">
    <source>
        <dbReference type="Proteomes" id="UP001501842"/>
    </source>
</evidence>
<gene>
    <name evidence="3" type="ORF">GCM10010439_12150</name>
</gene>
<sequence length="316" mass="34136">MMRNRRSAPVGGMTLCALFLLALLPFLLGGGHSAEGSIPAYDVVLAVRPDGTVHVRETLTFDYASPQADGLVRVVRGRDGDRVYRMSGLTVTSTTDAPVGVEVREFLHDRHIVIGEGRTVHGRHTYVLEYDLLDALTPGARYDEFVWELLEPGWPVPVTETTVRIEGPAAFASGCLAGTSREATPCARWWSGPSAVDFRQGDLRPHEGLKVRAAFPKGALAPSEPGYAPPHLAFTPWGWMALLLVLPLVLVARYRTPVWLRRVLIALGASAVLCDLLLETVPGGLGRFSVGDQLLSGLGLLVVGVLVARPPVLRRG</sequence>
<evidence type="ECO:0000259" key="2">
    <source>
        <dbReference type="Pfam" id="PF09972"/>
    </source>
</evidence>
<proteinExistence type="predicted"/>
<protein>
    <recommendedName>
        <fullName evidence="2">DUF2207 domain-containing protein</fullName>
    </recommendedName>
</protein>
<dbReference type="InterPro" id="IPR018702">
    <property type="entry name" value="DUF2207"/>
</dbReference>
<comment type="caution">
    <text evidence="3">The sequence shown here is derived from an EMBL/GenBank/DDBJ whole genome shotgun (WGS) entry which is preliminary data.</text>
</comment>
<feature type="transmembrane region" description="Helical" evidence="1">
    <location>
        <begin position="259"/>
        <end position="278"/>
    </location>
</feature>
<evidence type="ECO:0000313" key="3">
    <source>
        <dbReference type="EMBL" id="GAA2721578.1"/>
    </source>
</evidence>
<keyword evidence="1" id="KW-1133">Transmembrane helix</keyword>
<keyword evidence="1" id="KW-0472">Membrane</keyword>
<feature type="transmembrane region" description="Helical" evidence="1">
    <location>
        <begin position="290"/>
        <end position="308"/>
    </location>
</feature>
<keyword evidence="1" id="KW-0812">Transmembrane</keyword>
<dbReference type="Pfam" id="PF09972">
    <property type="entry name" value="DUF2207"/>
    <property type="match status" value="1"/>
</dbReference>
<feature type="transmembrane region" description="Helical" evidence="1">
    <location>
        <begin position="234"/>
        <end position="252"/>
    </location>
</feature>
<reference evidence="3 4" key="1">
    <citation type="journal article" date="2019" name="Int. J. Syst. Evol. Microbiol.">
        <title>The Global Catalogue of Microorganisms (GCM) 10K type strain sequencing project: providing services to taxonomists for standard genome sequencing and annotation.</title>
        <authorList>
            <consortium name="The Broad Institute Genomics Platform"/>
            <consortium name="The Broad Institute Genome Sequencing Center for Infectious Disease"/>
            <person name="Wu L."/>
            <person name="Ma J."/>
        </authorList>
    </citation>
    <scope>NUCLEOTIDE SEQUENCE [LARGE SCALE GENOMIC DNA]</scope>
    <source>
        <strain evidence="3 4">JCM 8201</strain>
    </source>
</reference>
<dbReference type="Proteomes" id="UP001501842">
    <property type="component" value="Unassembled WGS sequence"/>
</dbReference>
<organism evidence="3 4">
    <name type="scientific">Actinocorallia aurantiaca</name>
    <dbReference type="NCBI Taxonomy" id="46204"/>
    <lineage>
        <taxon>Bacteria</taxon>
        <taxon>Bacillati</taxon>
        <taxon>Actinomycetota</taxon>
        <taxon>Actinomycetes</taxon>
        <taxon>Streptosporangiales</taxon>
        <taxon>Thermomonosporaceae</taxon>
        <taxon>Actinocorallia</taxon>
    </lineage>
</organism>
<keyword evidence="4" id="KW-1185">Reference proteome</keyword>
<evidence type="ECO:0000256" key="1">
    <source>
        <dbReference type="SAM" id="Phobius"/>
    </source>
</evidence>
<accession>A0ABN3TZD9</accession>
<feature type="domain" description="DUF2207" evidence="2">
    <location>
        <begin position="37"/>
        <end position="215"/>
    </location>
</feature>
<dbReference type="EMBL" id="BAAATZ010000004">
    <property type="protein sequence ID" value="GAA2721578.1"/>
    <property type="molecule type" value="Genomic_DNA"/>
</dbReference>
<name>A0ABN3TZD9_9ACTN</name>